<evidence type="ECO:0000313" key="2">
    <source>
        <dbReference type="Proteomes" id="UP000528918"/>
    </source>
</evidence>
<dbReference type="EMBL" id="JACCDD010000001">
    <property type="protein sequence ID" value="NYS43408.1"/>
    <property type="molecule type" value="Genomic_DNA"/>
</dbReference>
<name>A0ABX2SPV5_VREZH</name>
<comment type="caution">
    <text evidence="1">The sequence shown here is derived from an EMBL/GenBank/DDBJ whole genome shotgun (WGS) entry which is preliminary data.</text>
</comment>
<dbReference type="InterPro" id="IPR027417">
    <property type="entry name" value="P-loop_NTPase"/>
</dbReference>
<sequence>MKIFSEYDYIDESSGDKKSGDKEFVSISALRLPDLNGKCYLDIEGGGLFCGFAIHEQASRVHGVLGSHKQLTLASNCFQNAHFYSSLTALAQHQPDVSYDVITLSATLDSPAFEVDTLIPDLMNKLSPQGVLVIDITLSDEPGDQWVDQQHGQMTFKLPTRKKLSVLLDGYAWKVIGKVEGFEQEGLRRHIVHVRKMRPYVYLLVDEPGTGKSTLLRKLFRRAKIWRVSGDKTYQRIFNDKYTVSEPLTHCVKANFTTETIGQLTEAVFESDLYPEMVDLWSTVSKGKSFVLDSYIPVAYRDKVSQCFSARGYYPVLISFPEAELIMPASLSTRRVGSFERFINQNKSTEGYGFVERIASFMKKISRKVMLFVNSRGRL</sequence>
<keyword evidence="2" id="KW-1185">Reference proteome</keyword>
<proteinExistence type="predicted"/>
<evidence type="ECO:0000313" key="1">
    <source>
        <dbReference type="EMBL" id="NYS43408.1"/>
    </source>
</evidence>
<dbReference type="SUPFAM" id="SSF52540">
    <property type="entry name" value="P-loop containing nucleoside triphosphate hydrolases"/>
    <property type="match status" value="1"/>
</dbReference>
<reference evidence="1 2" key="1">
    <citation type="journal article" date="2013" name="Antonie Van Leeuwenhoek">
        <title>Halomonas zhaodongensis sp. nov., a slightly halophilic bacterium isolated from saline-alkaline soils in Zhaodong, China.</title>
        <authorList>
            <person name="Jiang J."/>
            <person name="Pan Y."/>
            <person name="Meng L."/>
            <person name="Hu S."/>
            <person name="Zhang X."/>
            <person name="Hu B."/>
            <person name="Meng J."/>
            <person name="Li C."/>
            <person name="Huang H."/>
            <person name="Wang K."/>
            <person name="Su T."/>
        </authorList>
    </citation>
    <scope>NUCLEOTIDE SEQUENCE [LARGE SCALE GENOMIC DNA]</scope>
    <source>
        <strain evidence="1 2">NEAU-ST10-25</strain>
    </source>
</reference>
<protein>
    <submittedName>
        <fullName evidence="1">Uncharacterized protein</fullName>
    </submittedName>
</protein>
<organism evidence="1 2">
    <name type="scientific">Vreelandella zhaodongensis</name>
    <name type="common">Halomonas zhaodongensis</name>
    <dbReference type="NCBI Taxonomy" id="1176240"/>
    <lineage>
        <taxon>Bacteria</taxon>
        <taxon>Pseudomonadati</taxon>
        <taxon>Pseudomonadota</taxon>
        <taxon>Gammaproteobacteria</taxon>
        <taxon>Oceanospirillales</taxon>
        <taxon>Halomonadaceae</taxon>
        <taxon>Vreelandella</taxon>
    </lineage>
</organism>
<gene>
    <name evidence="1" type="ORF">HZS79_00440</name>
</gene>
<dbReference type="RefSeq" id="WP_179926782.1">
    <property type="nucleotide sequence ID" value="NZ_JACCDD010000001.1"/>
</dbReference>
<dbReference type="Gene3D" id="3.40.50.300">
    <property type="entry name" value="P-loop containing nucleotide triphosphate hydrolases"/>
    <property type="match status" value="1"/>
</dbReference>
<accession>A0ABX2SPV5</accession>
<dbReference type="Proteomes" id="UP000528918">
    <property type="component" value="Unassembled WGS sequence"/>
</dbReference>